<keyword evidence="2" id="KW-1185">Reference proteome</keyword>
<dbReference type="AlphaFoldDB" id="A0A939LWT8"/>
<dbReference type="Proteomes" id="UP000664398">
    <property type="component" value="Unassembled WGS sequence"/>
</dbReference>
<proteinExistence type="predicted"/>
<organism evidence="1 2">
    <name type="scientific">Leucobacter ruminantium</name>
    <dbReference type="NCBI Taxonomy" id="1289170"/>
    <lineage>
        <taxon>Bacteria</taxon>
        <taxon>Bacillati</taxon>
        <taxon>Actinomycetota</taxon>
        <taxon>Actinomycetes</taxon>
        <taxon>Micrococcales</taxon>
        <taxon>Microbacteriaceae</taxon>
        <taxon>Leucobacter</taxon>
    </lineage>
</organism>
<gene>
    <name evidence="1" type="ORF">J4H91_11250</name>
</gene>
<evidence type="ECO:0000313" key="1">
    <source>
        <dbReference type="EMBL" id="MBO1805886.1"/>
    </source>
</evidence>
<dbReference type="EMBL" id="JAGDYL010000020">
    <property type="protein sequence ID" value="MBO1805886.1"/>
    <property type="molecule type" value="Genomic_DNA"/>
</dbReference>
<sequence>MEERWKTIKGGAFGAVQADLPKAQPPISAAVELPEVLYQEAPGAYIRRALEQISESLHQLEKLQRTLIDEALQERSVTHQEIKNVTGVGLTTLQRWRAKPLQVEGKWHMYEEGPEFDEGVID</sequence>
<reference evidence="1" key="1">
    <citation type="submission" date="2021-03" db="EMBL/GenBank/DDBJ databases">
        <title>Leucobacter chromiisoli sp. nov., isolated from chromium-containing soil of chemical plant.</title>
        <authorList>
            <person name="Xu Z."/>
        </authorList>
    </citation>
    <scope>NUCLEOTIDE SEQUENCE</scope>
    <source>
        <strain evidence="1">A2</strain>
    </source>
</reference>
<evidence type="ECO:0000313" key="2">
    <source>
        <dbReference type="Proteomes" id="UP000664398"/>
    </source>
</evidence>
<accession>A0A939LWT8</accession>
<dbReference type="RefSeq" id="WP_208046358.1">
    <property type="nucleotide sequence ID" value="NZ_JAGDYL010000020.1"/>
</dbReference>
<protein>
    <submittedName>
        <fullName evidence="1">Uncharacterized protein</fullName>
    </submittedName>
</protein>
<name>A0A939LWT8_9MICO</name>
<comment type="caution">
    <text evidence="1">The sequence shown here is derived from an EMBL/GenBank/DDBJ whole genome shotgun (WGS) entry which is preliminary data.</text>
</comment>